<evidence type="ECO:0000313" key="1">
    <source>
        <dbReference type="EMBL" id="AFU70317.1"/>
    </source>
</evidence>
<gene>
    <name evidence="1" type="ordered locus">P700755_003730</name>
</gene>
<sequence>MQYLKALLLTEDSFYQRLVPKGTIQNKKNFSQTWIAF</sequence>
<dbReference type="HOGENOM" id="CLU_3347657_0_0_10"/>
<organism evidence="1 2">
    <name type="scientific">Psychroflexus torquis (strain ATCC 700755 / CIP 106069 / ACAM 623)</name>
    <dbReference type="NCBI Taxonomy" id="313595"/>
    <lineage>
        <taxon>Bacteria</taxon>
        <taxon>Pseudomonadati</taxon>
        <taxon>Bacteroidota</taxon>
        <taxon>Flavobacteriia</taxon>
        <taxon>Flavobacteriales</taxon>
        <taxon>Flavobacteriaceae</taxon>
        <taxon>Psychroflexus</taxon>
    </lineage>
</organism>
<proteinExistence type="predicted"/>
<dbReference type="Proteomes" id="UP000008514">
    <property type="component" value="Chromosome"/>
</dbReference>
<dbReference type="EMBL" id="CP003879">
    <property type="protein sequence ID" value="AFU70317.1"/>
    <property type="molecule type" value="Genomic_DNA"/>
</dbReference>
<evidence type="ECO:0000313" key="2">
    <source>
        <dbReference type="Proteomes" id="UP000008514"/>
    </source>
</evidence>
<name>K4IIC6_PSYTT</name>
<dbReference type="AlphaFoldDB" id="K4IIC6"/>
<reference evidence="1" key="1">
    <citation type="submission" date="2006-03" db="EMBL/GenBank/DDBJ databases">
        <authorList>
            <person name="Bowman J."/>
            <person name="Ferriera S."/>
            <person name="Johnson J."/>
            <person name="Kravitz S."/>
            <person name="Halpern A."/>
            <person name="Remington K."/>
            <person name="Beeson K."/>
            <person name="Tran B."/>
            <person name="Rogers Y.-H."/>
            <person name="Friedman R."/>
            <person name="Venter J.C."/>
        </authorList>
    </citation>
    <scope>NUCLEOTIDE SEQUENCE [LARGE SCALE GENOMIC DNA]</scope>
    <source>
        <strain evidence="1">ATCC 700755</strain>
    </source>
</reference>
<reference evidence="1" key="2">
    <citation type="submission" date="2012-09" db="EMBL/GenBank/DDBJ databases">
        <title>The complete sequence of Psychroflexus torquis an extreme psychrophile from sea-ice that is stimulated by light.</title>
        <authorList>
            <person name="Feng S."/>
            <person name="Powell S.M."/>
            <person name="Bowman J.P."/>
        </authorList>
    </citation>
    <scope>NUCLEOTIDE SEQUENCE [LARGE SCALE GENOMIC DNA]</scope>
    <source>
        <strain evidence="1">ATCC 700755</strain>
    </source>
</reference>
<keyword evidence="2" id="KW-1185">Reference proteome</keyword>
<dbReference type="KEGG" id="ptq:P700755_003730"/>
<accession>K4IIC6</accession>
<protein>
    <submittedName>
        <fullName evidence="1">Uncharacterized protein</fullName>
    </submittedName>
</protein>